<gene>
    <name evidence="3" type="ORF">GNI_026350</name>
</gene>
<proteinExistence type="predicted"/>
<name>A0A023BBI4_GRENI</name>
<dbReference type="InterPro" id="IPR002921">
    <property type="entry name" value="Fungal_lipase-type"/>
</dbReference>
<evidence type="ECO:0000313" key="4">
    <source>
        <dbReference type="Proteomes" id="UP000019763"/>
    </source>
</evidence>
<reference evidence="3" key="1">
    <citation type="submission" date="2013-12" db="EMBL/GenBank/DDBJ databases">
        <authorList>
            <person name="Omoto C.K."/>
            <person name="Sibley D."/>
            <person name="Venepally P."/>
            <person name="Hadjithomas M."/>
            <person name="Karamycheva S."/>
            <person name="Brunk B."/>
            <person name="Roos D."/>
            <person name="Caler E."/>
            <person name="Lorenzi H."/>
        </authorList>
    </citation>
    <scope>NUCLEOTIDE SEQUENCE</scope>
</reference>
<evidence type="ECO:0000259" key="2">
    <source>
        <dbReference type="Pfam" id="PF01764"/>
    </source>
</evidence>
<feature type="compositionally biased region" description="Polar residues" evidence="1">
    <location>
        <begin position="295"/>
        <end position="312"/>
    </location>
</feature>
<dbReference type="GeneID" id="22911159"/>
<evidence type="ECO:0000313" key="3">
    <source>
        <dbReference type="EMBL" id="EZG79454.1"/>
    </source>
</evidence>
<keyword evidence="4" id="KW-1185">Reference proteome</keyword>
<dbReference type="Pfam" id="PF01764">
    <property type="entry name" value="Lipase_3"/>
    <property type="match status" value="1"/>
</dbReference>
<dbReference type="Proteomes" id="UP000019763">
    <property type="component" value="Unassembled WGS sequence"/>
</dbReference>
<sequence length="500" mass="55223">MFEGSSTVKDGSMDVNSIDTHANADDTTAEVSSTTQLNIYDESEDRLEAYLQSDIVNHIFDMMVNRISLTVFPNITLSAASTMTNLGDVLCESAAVTTSDKDICTTFTILKQQLICHAKEPVIRCDRLPPHKITPVEEDSQLDIHDLGVNITFEEGHAIDRRLFSAVDSLYQYAKSEYPCGLEIQSDDILPGWGLEAVAYLDYENLNRLRPQSVKKAPLSLLFRNDECDFVIVNRGTIFPNDWLIDFVTQLEPLEYQHANGTREALGEIVKGYSYLTTTLASRLGEVIERLTAAGKSTSVQSTPGQSTTGETGNKRPANACAGGPRSITITGHSMGGAFGAGETLLYSAKWPETKLALVGFGVPTTLDPTAARLLAERATVRSWSNEFDPVTRLTCLTEQGMPRCGPAPVPMRDYYAPLPNTITIQNYELEQAMPNLRQDSFGTLSLNLFTRQVDTDHIYFPAPIQVAQLHTCAYECWMNHRFGKDSNNASEICKMCSLI</sequence>
<dbReference type="SUPFAM" id="SSF53474">
    <property type="entry name" value="alpha/beta-Hydrolases"/>
    <property type="match status" value="1"/>
</dbReference>
<dbReference type="OrthoDB" id="426718at2759"/>
<organism evidence="3 4">
    <name type="scientific">Gregarina niphandrodes</name>
    <name type="common">Septate eugregarine</name>
    <dbReference type="NCBI Taxonomy" id="110365"/>
    <lineage>
        <taxon>Eukaryota</taxon>
        <taxon>Sar</taxon>
        <taxon>Alveolata</taxon>
        <taxon>Apicomplexa</taxon>
        <taxon>Conoidasida</taxon>
        <taxon>Gregarinasina</taxon>
        <taxon>Eugregarinorida</taxon>
        <taxon>Gregarinidae</taxon>
        <taxon>Gregarina</taxon>
    </lineage>
</organism>
<accession>A0A023BBI4</accession>
<dbReference type="EMBL" id="AFNH02000197">
    <property type="protein sequence ID" value="EZG79454.1"/>
    <property type="molecule type" value="Genomic_DNA"/>
</dbReference>
<dbReference type="VEuPathDB" id="CryptoDB:GNI_026350"/>
<dbReference type="GO" id="GO:0006629">
    <property type="term" value="P:lipid metabolic process"/>
    <property type="evidence" value="ECO:0007669"/>
    <property type="project" value="InterPro"/>
</dbReference>
<dbReference type="Gene3D" id="3.40.50.1820">
    <property type="entry name" value="alpha/beta hydrolase"/>
    <property type="match status" value="1"/>
</dbReference>
<evidence type="ECO:0000256" key="1">
    <source>
        <dbReference type="SAM" id="MobiDB-lite"/>
    </source>
</evidence>
<dbReference type="RefSeq" id="XP_011134431.1">
    <property type="nucleotide sequence ID" value="XM_011136129.1"/>
</dbReference>
<comment type="caution">
    <text evidence="3">The sequence shown here is derived from an EMBL/GenBank/DDBJ whole genome shotgun (WGS) entry which is preliminary data.</text>
</comment>
<dbReference type="AlphaFoldDB" id="A0A023BBI4"/>
<feature type="region of interest" description="Disordered" evidence="1">
    <location>
        <begin position="1"/>
        <end position="36"/>
    </location>
</feature>
<feature type="domain" description="Fungal lipase-type" evidence="2">
    <location>
        <begin position="327"/>
        <end position="395"/>
    </location>
</feature>
<dbReference type="InterPro" id="IPR029058">
    <property type="entry name" value="AB_hydrolase_fold"/>
</dbReference>
<protein>
    <submittedName>
        <fullName evidence="3">Lipase</fullName>
    </submittedName>
</protein>
<feature type="region of interest" description="Disordered" evidence="1">
    <location>
        <begin position="295"/>
        <end position="322"/>
    </location>
</feature>